<evidence type="ECO:0000256" key="6">
    <source>
        <dbReference type="ARBA" id="ARBA00022840"/>
    </source>
</evidence>
<dbReference type="FunFam" id="3.40.50.620:FF:000082">
    <property type="entry name" value="MSW1p Mitochondrial tryptophanyl-tRNA synthetase"/>
    <property type="match status" value="1"/>
</dbReference>
<dbReference type="InParanoid" id="I2GX91"/>
<dbReference type="FunCoup" id="I2GX91">
    <property type="interactions" value="443"/>
</dbReference>
<dbReference type="GO" id="GO:0004830">
    <property type="term" value="F:tryptophan-tRNA ligase activity"/>
    <property type="evidence" value="ECO:0007669"/>
    <property type="project" value="UniProtKB-EC"/>
</dbReference>
<evidence type="ECO:0000256" key="9">
    <source>
        <dbReference type="ARBA" id="ARBA00030268"/>
    </source>
</evidence>
<dbReference type="GO" id="GO:0005524">
    <property type="term" value="F:ATP binding"/>
    <property type="evidence" value="ECO:0007669"/>
    <property type="project" value="UniProtKB-KW"/>
</dbReference>
<evidence type="ECO:0000256" key="3">
    <source>
        <dbReference type="ARBA" id="ARBA00013161"/>
    </source>
</evidence>
<evidence type="ECO:0000256" key="11">
    <source>
        <dbReference type="RuleBase" id="RU363036"/>
    </source>
</evidence>
<dbReference type="OrthoDB" id="15808at2759"/>
<evidence type="ECO:0000256" key="10">
    <source>
        <dbReference type="ARBA" id="ARBA00069760"/>
    </source>
</evidence>
<accession>I2GX91</accession>
<name>I2GX91_HENB6</name>
<evidence type="ECO:0000256" key="8">
    <source>
        <dbReference type="ARBA" id="ARBA00023146"/>
    </source>
</evidence>
<keyword evidence="13" id="KW-1185">Reference proteome</keyword>
<reference evidence="12 13" key="1">
    <citation type="journal article" date="2011" name="Proc. Natl. Acad. Sci. U.S.A.">
        <title>Evolutionary erosion of yeast sex chromosomes by mating-type switching accidents.</title>
        <authorList>
            <person name="Gordon J.L."/>
            <person name="Armisen D."/>
            <person name="Proux-Wera E."/>
            <person name="Oheigeartaigh S.S."/>
            <person name="Byrne K.P."/>
            <person name="Wolfe K.H."/>
        </authorList>
    </citation>
    <scope>NUCLEOTIDE SEQUENCE [LARGE SCALE GENOMIC DNA]</scope>
    <source>
        <strain evidence="13">ATCC 34711 / CBS 6284 / DSM 70876 / NBRC 10599 / NRRL Y-10934 / UCD 77-7</strain>
    </source>
</reference>
<proteinExistence type="inferred from homology"/>
<dbReference type="GeneID" id="14493575"/>
<dbReference type="Gene3D" id="1.10.240.10">
    <property type="entry name" value="Tyrosyl-Transfer RNA Synthetase"/>
    <property type="match status" value="1"/>
</dbReference>
<dbReference type="InterPro" id="IPR002305">
    <property type="entry name" value="aa-tRNA-synth_Ic"/>
</dbReference>
<protein>
    <recommendedName>
        <fullName evidence="10">Tryptophan--tRNA ligase, mitochondrial</fullName>
        <ecNumber evidence="3">6.1.1.2</ecNumber>
    </recommendedName>
    <alternativeName>
        <fullName evidence="9">Tryptophanyl-tRNA synthetase</fullName>
    </alternativeName>
</protein>
<organism evidence="12 13">
    <name type="scientific">Henningerozyma blattae (strain ATCC 34711 / CBS 6284 / DSM 70876 / NBRC 10599 / NRRL Y-10934 / UCD 77-7)</name>
    <name type="common">Yeast</name>
    <name type="synonym">Tetrapisispora blattae</name>
    <dbReference type="NCBI Taxonomy" id="1071380"/>
    <lineage>
        <taxon>Eukaryota</taxon>
        <taxon>Fungi</taxon>
        <taxon>Dikarya</taxon>
        <taxon>Ascomycota</taxon>
        <taxon>Saccharomycotina</taxon>
        <taxon>Saccharomycetes</taxon>
        <taxon>Saccharomycetales</taxon>
        <taxon>Saccharomycetaceae</taxon>
        <taxon>Henningerozyma</taxon>
    </lineage>
</organism>
<dbReference type="Proteomes" id="UP000002866">
    <property type="component" value="Chromosome 1"/>
</dbReference>
<gene>
    <name evidence="12" type="primary">TBLA0A09590</name>
    <name evidence="12" type="ORF">TBLA_0A09590</name>
</gene>
<dbReference type="GO" id="GO:0005759">
    <property type="term" value="C:mitochondrial matrix"/>
    <property type="evidence" value="ECO:0007669"/>
    <property type="project" value="UniProtKB-SubCell"/>
</dbReference>
<evidence type="ECO:0000313" key="12">
    <source>
        <dbReference type="EMBL" id="CCH58743.1"/>
    </source>
</evidence>
<dbReference type="PANTHER" id="PTHR43766">
    <property type="entry name" value="TRYPTOPHAN--TRNA LIGASE, MITOCHONDRIAL"/>
    <property type="match status" value="1"/>
</dbReference>
<dbReference type="PANTHER" id="PTHR43766:SF1">
    <property type="entry name" value="TRYPTOPHAN--TRNA LIGASE, MITOCHONDRIAL"/>
    <property type="match status" value="1"/>
</dbReference>
<dbReference type="EC" id="6.1.1.2" evidence="3"/>
<dbReference type="CDD" id="cd00806">
    <property type="entry name" value="TrpRS_core"/>
    <property type="match status" value="1"/>
</dbReference>
<evidence type="ECO:0000256" key="7">
    <source>
        <dbReference type="ARBA" id="ARBA00022917"/>
    </source>
</evidence>
<dbReference type="InterPro" id="IPR002306">
    <property type="entry name" value="Trp-tRNA-ligase"/>
</dbReference>
<keyword evidence="5 11" id="KW-0547">Nucleotide-binding</keyword>
<keyword evidence="6 11" id="KW-0067">ATP-binding</keyword>
<evidence type="ECO:0000256" key="2">
    <source>
        <dbReference type="ARBA" id="ARBA00005594"/>
    </source>
</evidence>
<keyword evidence="4 11" id="KW-0436">Ligase</keyword>
<dbReference type="STRING" id="1071380.I2GX91"/>
<keyword evidence="7 11" id="KW-0648">Protein biosynthesis</keyword>
<dbReference type="PROSITE" id="PS00178">
    <property type="entry name" value="AA_TRNA_LIGASE_I"/>
    <property type="match status" value="1"/>
</dbReference>
<dbReference type="InterPro" id="IPR014729">
    <property type="entry name" value="Rossmann-like_a/b/a_fold"/>
</dbReference>
<dbReference type="InterPro" id="IPR001412">
    <property type="entry name" value="aa-tRNA-synth_I_CS"/>
</dbReference>
<dbReference type="HOGENOM" id="CLU_029244_1_3_1"/>
<dbReference type="KEGG" id="tbl:TBLA_0A09590"/>
<sequence length="377" mass="43092">MNSNLRSPHLGRSLRYLSSSIQNTGFRLHADDLPAEAIIFSMIQPTGKFHLGNYLGATRIWKDMCSLKKADQQLFFGVADLHAITVPKPNPKEFYRYRREAIASILASGIDPSKSSVFYQSSLPEHSQLYWLLCNFSPLGSLNRMAQWKSKANIQEVLDDQEKIANVNLGLFAYPVLQAADILLYKATHVPVGDDQSPHLELTRTIATRFNKMYKTKYFPIPKTLLAPTQKILSLTNPAKKMSKSDPDQIGVLYLNDSPELISKKIKRAITDFTSDHMYYDEENRPGVSNLITIISGIQRKSIQEVEKDIEHFKNFKDFKNYVTEIIIEELKEPRLEFEKLINEPQYLDSVIEEGRVKAHEVVSKNISEIMEIMGYS</sequence>
<comment type="subcellular location">
    <subcellularLocation>
        <location evidence="1">Mitochondrion matrix</location>
    </subcellularLocation>
</comment>
<dbReference type="NCBIfam" id="TIGR00233">
    <property type="entry name" value="trpS"/>
    <property type="match status" value="1"/>
</dbReference>
<dbReference type="PRINTS" id="PR01039">
    <property type="entry name" value="TRNASYNTHTRP"/>
</dbReference>
<dbReference type="InterPro" id="IPR050203">
    <property type="entry name" value="Trp-tRNA_synthetase"/>
</dbReference>
<evidence type="ECO:0000256" key="4">
    <source>
        <dbReference type="ARBA" id="ARBA00022598"/>
    </source>
</evidence>
<evidence type="ECO:0000313" key="13">
    <source>
        <dbReference type="Proteomes" id="UP000002866"/>
    </source>
</evidence>
<dbReference type="RefSeq" id="XP_004178262.1">
    <property type="nucleotide sequence ID" value="XM_004178214.1"/>
</dbReference>
<dbReference type="Pfam" id="PF00579">
    <property type="entry name" value="tRNA-synt_1b"/>
    <property type="match status" value="1"/>
</dbReference>
<keyword evidence="8 11" id="KW-0030">Aminoacyl-tRNA synthetase</keyword>
<comment type="similarity">
    <text evidence="2 11">Belongs to the class-I aminoacyl-tRNA synthetase family.</text>
</comment>
<evidence type="ECO:0000256" key="5">
    <source>
        <dbReference type="ARBA" id="ARBA00022741"/>
    </source>
</evidence>
<dbReference type="SUPFAM" id="SSF52374">
    <property type="entry name" value="Nucleotidylyl transferase"/>
    <property type="match status" value="1"/>
</dbReference>
<dbReference type="FunFam" id="1.10.240.10:FF:000002">
    <property type="entry name" value="Tryptophan--tRNA ligase"/>
    <property type="match status" value="1"/>
</dbReference>
<evidence type="ECO:0000256" key="1">
    <source>
        <dbReference type="ARBA" id="ARBA00004305"/>
    </source>
</evidence>
<dbReference type="GO" id="GO:0070183">
    <property type="term" value="P:mitochondrial tryptophanyl-tRNA aminoacylation"/>
    <property type="evidence" value="ECO:0007669"/>
    <property type="project" value="EnsemblFungi"/>
</dbReference>
<dbReference type="EMBL" id="HE806316">
    <property type="protein sequence ID" value="CCH58743.1"/>
    <property type="molecule type" value="Genomic_DNA"/>
</dbReference>
<dbReference type="eggNOG" id="KOG2713">
    <property type="taxonomic scope" value="Eukaryota"/>
</dbReference>
<dbReference type="Gene3D" id="3.40.50.620">
    <property type="entry name" value="HUPs"/>
    <property type="match status" value="1"/>
</dbReference>
<dbReference type="OMA" id="GWGQFKP"/>
<dbReference type="AlphaFoldDB" id="I2GX91"/>